<keyword evidence="8 10" id="KW-0326">Glycosidase</keyword>
<dbReference type="EC" id="3.2.1.132" evidence="10"/>
<gene>
    <name evidence="11" type="ORF">OHK93_003752</name>
</gene>
<keyword evidence="6 10" id="KW-0378">Hydrolase</keyword>
<dbReference type="Pfam" id="PF07335">
    <property type="entry name" value="Glyco_hydro_75"/>
    <property type="match status" value="1"/>
</dbReference>
<dbReference type="PANTHER" id="PTHR42061">
    <property type="entry name" value="ENDO-CHITOSANASE"/>
    <property type="match status" value="1"/>
</dbReference>
<dbReference type="Proteomes" id="UP001161017">
    <property type="component" value="Unassembled WGS sequence"/>
</dbReference>
<evidence type="ECO:0000256" key="4">
    <source>
        <dbReference type="ARBA" id="ARBA00022525"/>
    </source>
</evidence>
<comment type="subcellular location">
    <subcellularLocation>
        <location evidence="2 10">Secreted</location>
    </subcellularLocation>
</comment>
<evidence type="ECO:0000256" key="7">
    <source>
        <dbReference type="ARBA" id="ARBA00023277"/>
    </source>
</evidence>
<evidence type="ECO:0000256" key="3">
    <source>
        <dbReference type="ARBA" id="ARBA00007799"/>
    </source>
</evidence>
<dbReference type="GO" id="GO:0005576">
    <property type="term" value="C:extracellular region"/>
    <property type="evidence" value="ECO:0007669"/>
    <property type="project" value="UniProtKB-SubCell"/>
</dbReference>
<evidence type="ECO:0000313" key="11">
    <source>
        <dbReference type="EMBL" id="MDI1492538.1"/>
    </source>
</evidence>
<reference evidence="11" key="1">
    <citation type="journal article" date="2023" name="Genome Biol. Evol.">
        <title>First Whole Genome Sequence and Flow Cytometry Genome Size Data for the Lichen-Forming Fungus Ramalina farinacea (Ascomycota).</title>
        <authorList>
            <person name="Llewellyn T."/>
            <person name="Mian S."/>
            <person name="Hill R."/>
            <person name="Leitch I.J."/>
            <person name="Gaya E."/>
        </authorList>
    </citation>
    <scope>NUCLEOTIDE SEQUENCE</scope>
    <source>
        <strain evidence="11">LIQ254RAFAR</strain>
    </source>
</reference>
<dbReference type="GO" id="GO:0016977">
    <property type="term" value="F:chitosanase activity"/>
    <property type="evidence" value="ECO:0007669"/>
    <property type="project" value="UniProtKB-EC"/>
</dbReference>
<feature type="chain" id="PRO_5041487890" description="Endo-chitosanase" evidence="10">
    <location>
        <begin position="19"/>
        <end position="255"/>
    </location>
</feature>
<keyword evidence="4" id="KW-0964">Secreted</keyword>
<dbReference type="GO" id="GO:0000272">
    <property type="term" value="P:polysaccharide catabolic process"/>
    <property type="evidence" value="ECO:0007669"/>
    <property type="project" value="UniProtKB-KW"/>
</dbReference>
<keyword evidence="5 10" id="KW-0732">Signal</keyword>
<dbReference type="InterPro" id="IPR009939">
    <property type="entry name" value="Chitosanase_fungal"/>
</dbReference>
<feature type="signal peptide" evidence="10">
    <location>
        <begin position="1"/>
        <end position="18"/>
    </location>
</feature>
<keyword evidence="9 10" id="KW-0624">Polysaccharide degradation</keyword>
<protein>
    <recommendedName>
        <fullName evidence="10">Endo-chitosanase</fullName>
        <ecNumber evidence="10">3.2.1.132</ecNumber>
    </recommendedName>
</protein>
<evidence type="ECO:0000256" key="1">
    <source>
        <dbReference type="ARBA" id="ARBA00000405"/>
    </source>
</evidence>
<evidence type="ECO:0000256" key="5">
    <source>
        <dbReference type="ARBA" id="ARBA00022729"/>
    </source>
</evidence>
<evidence type="ECO:0000256" key="9">
    <source>
        <dbReference type="ARBA" id="ARBA00023326"/>
    </source>
</evidence>
<comment type="caution">
    <text evidence="11">The sequence shown here is derived from an EMBL/GenBank/DDBJ whole genome shotgun (WGS) entry which is preliminary data.</text>
</comment>
<evidence type="ECO:0000256" key="10">
    <source>
        <dbReference type="RuleBase" id="RU361208"/>
    </source>
</evidence>
<dbReference type="PANTHER" id="PTHR42061:SF6">
    <property type="entry name" value="ENDO-CHITOSANASE"/>
    <property type="match status" value="1"/>
</dbReference>
<name>A0AA43QTW8_9LECA</name>
<keyword evidence="12" id="KW-1185">Reference proteome</keyword>
<evidence type="ECO:0000313" key="12">
    <source>
        <dbReference type="Proteomes" id="UP001161017"/>
    </source>
</evidence>
<sequence>MHLSRLSPILILIPGILSRQVPPNLRAFYDSVKSGRCNGSNLLQGGFQDEEDGPKDFSYCRHPLGSGNGSAIYISSPSGLANMDIDCDGARSSRDDGRCGSSADTQSETRWKSYVNQYSDGEVDDLDANIVPYVVLGNEGNYSPTFDPRKYGIQPLSVVAVVCGGGEKLVYGVWGDTNGDDGPPLVGEASIALATECFGEGITGDSGHDGRDVLYLAFSGEDAVPRKEADWSAKTFEAFEESIEGVGDSLVGRLG</sequence>
<organism evidence="11 12">
    <name type="scientific">Ramalina farinacea</name>
    <dbReference type="NCBI Taxonomy" id="258253"/>
    <lineage>
        <taxon>Eukaryota</taxon>
        <taxon>Fungi</taxon>
        <taxon>Dikarya</taxon>
        <taxon>Ascomycota</taxon>
        <taxon>Pezizomycotina</taxon>
        <taxon>Lecanoromycetes</taxon>
        <taxon>OSLEUM clade</taxon>
        <taxon>Lecanoromycetidae</taxon>
        <taxon>Lecanorales</taxon>
        <taxon>Lecanorineae</taxon>
        <taxon>Ramalinaceae</taxon>
        <taxon>Ramalina</taxon>
    </lineage>
</organism>
<dbReference type="AlphaFoldDB" id="A0AA43QTW8"/>
<proteinExistence type="inferred from homology"/>
<dbReference type="EMBL" id="JAPUFD010000019">
    <property type="protein sequence ID" value="MDI1492538.1"/>
    <property type="molecule type" value="Genomic_DNA"/>
</dbReference>
<comment type="similarity">
    <text evidence="3 10">Belongs to the glycosyl hydrolase 75 family.</text>
</comment>
<accession>A0AA43QTW8</accession>
<evidence type="ECO:0000256" key="6">
    <source>
        <dbReference type="ARBA" id="ARBA00022801"/>
    </source>
</evidence>
<evidence type="ECO:0000256" key="2">
    <source>
        <dbReference type="ARBA" id="ARBA00004613"/>
    </source>
</evidence>
<comment type="function">
    <text evidence="10">Chitosanase catalyzing the endo-type cleavage of chitosan, the deacylated form of chitin. Chitosanase may be crucial in the degradation of the deacetylated portion of chitin in the fungal cell wall.</text>
</comment>
<evidence type="ECO:0000256" key="8">
    <source>
        <dbReference type="ARBA" id="ARBA00023295"/>
    </source>
</evidence>
<keyword evidence="7" id="KW-0119">Carbohydrate metabolism</keyword>
<comment type="catalytic activity">
    <reaction evidence="1 10">
        <text>Endohydrolysis of beta-(1-&gt;4)-linkages between D-glucosamine residues in a partly acetylated chitosan.</text>
        <dbReference type="EC" id="3.2.1.132"/>
    </reaction>
</comment>